<keyword evidence="3" id="KW-1185">Reference proteome</keyword>
<sequence>MKQTYSSFLADGAGNDARGFPLPLTMSGGAYRIMGYAIIQSSKRIIDFGFTDIVACRRVAGNVADHVCDPGFPGISDDGVQFRHRAVARSQQSDGPGMLSLDDRRPVA</sequence>
<accession>A0A7W4JSH3</accession>
<dbReference type="RefSeq" id="WP_183119236.1">
    <property type="nucleotide sequence ID" value="NZ_JABEQF010000005.1"/>
</dbReference>
<dbReference type="EMBL" id="JABEQF010000005">
    <property type="protein sequence ID" value="MBB2190116.1"/>
    <property type="molecule type" value="Genomic_DNA"/>
</dbReference>
<organism evidence="2 3">
    <name type="scientific">Gluconacetobacter azotocaptans</name>
    <dbReference type="NCBI Taxonomy" id="142834"/>
    <lineage>
        <taxon>Bacteria</taxon>
        <taxon>Pseudomonadati</taxon>
        <taxon>Pseudomonadota</taxon>
        <taxon>Alphaproteobacteria</taxon>
        <taxon>Acetobacterales</taxon>
        <taxon>Acetobacteraceae</taxon>
        <taxon>Gluconacetobacter</taxon>
    </lineage>
</organism>
<proteinExistence type="predicted"/>
<feature type="region of interest" description="Disordered" evidence="1">
    <location>
        <begin position="87"/>
        <end position="108"/>
    </location>
</feature>
<dbReference type="AlphaFoldDB" id="A0A7W4JSH3"/>
<reference evidence="2 3" key="1">
    <citation type="submission" date="2020-04" db="EMBL/GenBank/DDBJ databases">
        <title>Description of novel Gluconacetobacter.</title>
        <authorList>
            <person name="Sombolestani A."/>
        </authorList>
    </citation>
    <scope>NUCLEOTIDE SEQUENCE [LARGE SCALE GENOMIC DNA]</scope>
    <source>
        <strain evidence="2 3">LMG 21311</strain>
    </source>
</reference>
<dbReference type="Proteomes" id="UP000555756">
    <property type="component" value="Unassembled WGS sequence"/>
</dbReference>
<comment type="caution">
    <text evidence="2">The sequence shown here is derived from an EMBL/GenBank/DDBJ whole genome shotgun (WGS) entry which is preliminary data.</text>
</comment>
<evidence type="ECO:0000313" key="3">
    <source>
        <dbReference type="Proteomes" id="UP000555756"/>
    </source>
</evidence>
<gene>
    <name evidence="2" type="ORF">HLH34_09055</name>
</gene>
<protein>
    <submittedName>
        <fullName evidence="2">Uncharacterized protein</fullName>
    </submittedName>
</protein>
<evidence type="ECO:0000313" key="2">
    <source>
        <dbReference type="EMBL" id="MBB2190116.1"/>
    </source>
</evidence>
<name>A0A7W4JSH3_9PROT</name>
<evidence type="ECO:0000256" key="1">
    <source>
        <dbReference type="SAM" id="MobiDB-lite"/>
    </source>
</evidence>